<keyword evidence="2" id="KW-0560">Oxidoreductase</keyword>
<sequence>MHPLRRLWCRTFQGVFRLALPVLPYRSPERLHAVEDIPALCRERGVASVLLVTDAGIRGAGLTEPLERALAEAGVACWVYDRTVPNPTIQNVEEARALYLEHGAQAITAFGGGSSMDCAKAAGARVAKPRQSVPQMRGLLKVHRRLPLLIAVPTTAGTGSETTLAAVITDSQAHHKYPINDFSLIPRYAVLDYRVTLGLPPQVTASTGMDALTHAVEAYIGRSTTAETRAMAEQAVTLIHRWLKTAYDDGQNAEARRGMLEAAYCAGVAFTKSYVGYVHAVAHSLGGQYGTPHGLANAVLLPIVLRMYGPACQEKLSRLARRSGVAPEGLDDPAAARAFLDWVQEMNDSMGLPRTLPEIREEDIPAMAAHADREGNPLYPVPVLMDRRELEQIYYAVKG</sequence>
<dbReference type="PANTHER" id="PTHR11496:SF102">
    <property type="entry name" value="ALCOHOL DEHYDROGENASE 4"/>
    <property type="match status" value="1"/>
</dbReference>
<dbReference type="InterPro" id="IPR001670">
    <property type="entry name" value="ADH_Fe/GldA"/>
</dbReference>
<dbReference type="InterPro" id="IPR018211">
    <property type="entry name" value="ADH_Fe_CS"/>
</dbReference>
<dbReference type="FunFam" id="1.20.1090.10:FF:000001">
    <property type="entry name" value="Aldehyde-alcohol dehydrogenase"/>
    <property type="match status" value="1"/>
</dbReference>
<dbReference type="Gene3D" id="3.40.50.1970">
    <property type="match status" value="1"/>
</dbReference>
<accession>A0A9D2P0M0</accession>
<dbReference type="GO" id="GO:0004022">
    <property type="term" value="F:alcohol dehydrogenase (NAD+) activity"/>
    <property type="evidence" value="ECO:0007669"/>
    <property type="project" value="UniProtKB-ARBA"/>
</dbReference>
<evidence type="ECO:0000256" key="3">
    <source>
        <dbReference type="ARBA" id="ARBA00023027"/>
    </source>
</evidence>
<dbReference type="PROSITE" id="PS00060">
    <property type="entry name" value="ADH_IRON_2"/>
    <property type="match status" value="1"/>
</dbReference>
<dbReference type="InterPro" id="IPR039697">
    <property type="entry name" value="Alcohol_dehydrogenase_Fe"/>
</dbReference>
<dbReference type="PROSITE" id="PS00913">
    <property type="entry name" value="ADH_IRON_1"/>
    <property type="match status" value="1"/>
</dbReference>
<evidence type="ECO:0000313" key="6">
    <source>
        <dbReference type="EMBL" id="HJC40715.1"/>
    </source>
</evidence>
<protein>
    <submittedName>
        <fullName evidence="6">Iron-containing alcohol dehydrogenase</fullName>
    </submittedName>
</protein>
<evidence type="ECO:0000259" key="5">
    <source>
        <dbReference type="Pfam" id="PF25137"/>
    </source>
</evidence>
<feature type="domain" description="Alcohol dehydrogenase iron-type/glycerol dehydrogenase GldA" evidence="4">
    <location>
        <begin position="32"/>
        <end position="192"/>
    </location>
</feature>
<evidence type="ECO:0000256" key="2">
    <source>
        <dbReference type="ARBA" id="ARBA00023002"/>
    </source>
</evidence>
<dbReference type="Pfam" id="PF25137">
    <property type="entry name" value="ADH_Fe_C"/>
    <property type="match status" value="1"/>
</dbReference>
<dbReference type="CDD" id="cd08189">
    <property type="entry name" value="Fe-ADH-like"/>
    <property type="match status" value="1"/>
</dbReference>
<dbReference type="EMBL" id="DWWJ01000078">
    <property type="protein sequence ID" value="HJC40715.1"/>
    <property type="molecule type" value="Genomic_DNA"/>
</dbReference>
<dbReference type="Proteomes" id="UP000823882">
    <property type="component" value="Unassembled WGS sequence"/>
</dbReference>
<gene>
    <name evidence="6" type="ORF">H9701_04085</name>
</gene>
<feature type="domain" description="Fe-containing alcohol dehydrogenase-like C-terminal" evidence="5">
    <location>
        <begin position="204"/>
        <end position="395"/>
    </location>
</feature>
<dbReference type="Gene3D" id="1.20.1090.10">
    <property type="entry name" value="Dehydroquinate synthase-like - alpha domain"/>
    <property type="match status" value="1"/>
</dbReference>
<name>A0A9D2P0M0_9FIRM</name>
<reference evidence="6" key="2">
    <citation type="submission" date="2021-04" db="EMBL/GenBank/DDBJ databases">
        <authorList>
            <person name="Gilroy R."/>
        </authorList>
    </citation>
    <scope>NUCLEOTIDE SEQUENCE</scope>
    <source>
        <strain evidence="6">CHK186-1790</strain>
    </source>
</reference>
<dbReference type="AlphaFoldDB" id="A0A9D2P0M0"/>
<evidence type="ECO:0000259" key="4">
    <source>
        <dbReference type="Pfam" id="PF00465"/>
    </source>
</evidence>
<dbReference type="InterPro" id="IPR056798">
    <property type="entry name" value="ADH_Fe_C"/>
</dbReference>
<comment type="caution">
    <text evidence="6">The sequence shown here is derived from an EMBL/GenBank/DDBJ whole genome shotgun (WGS) entry which is preliminary data.</text>
</comment>
<dbReference type="SUPFAM" id="SSF56796">
    <property type="entry name" value="Dehydroquinate synthase-like"/>
    <property type="match status" value="1"/>
</dbReference>
<reference evidence="6" key="1">
    <citation type="journal article" date="2021" name="PeerJ">
        <title>Extensive microbial diversity within the chicken gut microbiome revealed by metagenomics and culture.</title>
        <authorList>
            <person name="Gilroy R."/>
            <person name="Ravi A."/>
            <person name="Getino M."/>
            <person name="Pursley I."/>
            <person name="Horton D.L."/>
            <person name="Alikhan N.F."/>
            <person name="Baker D."/>
            <person name="Gharbi K."/>
            <person name="Hall N."/>
            <person name="Watson M."/>
            <person name="Adriaenssens E.M."/>
            <person name="Foster-Nyarko E."/>
            <person name="Jarju S."/>
            <person name="Secka A."/>
            <person name="Antonio M."/>
            <person name="Oren A."/>
            <person name="Chaudhuri R.R."/>
            <person name="La Ragione R."/>
            <person name="Hildebrand F."/>
            <person name="Pallen M.J."/>
        </authorList>
    </citation>
    <scope>NUCLEOTIDE SEQUENCE</scope>
    <source>
        <strain evidence="6">CHK186-1790</strain>
    </source>
</reference>
<evidence type="ECO:0000313" key="7">
    <source>
        <dbReference type="Proteomes" id="UP000823882"/>
    </source>
</evidence>
<dbReference type="FunFam" id="3.40.50.1970:FF:000003">
    <property type="entry name" value="Alcohol dehydrogenase, iron-containing"/>
    <property type="match status" value="1"/>
</dbReference>
<dbReference type="PANTHER" id="PTHR11496">
    <property type="entry name" value="ALCOHOL DEHYDROGENASE"/>
    <property type="match status" value="1"/>
</dbReference>
<dbReference type="GO" id="GO:0046872">
    <property type="term" value="F:metal ion binding"/>
    <property type="evidence" value="ECO:0007669"/>
    <property type="project" value="InterPro"/>
</dbReference>
<organism evidence="6 7">
    <name type="scientific">Candidatus Intestinimonas pullistercoris</name>
    <dbReference type="NCBI Taxonomy" id="2838623"/>
    <lineage>
        <taxon>Bacteria</taxon>
        <taxon>Bacillati</taxon>
        <taxon>Bacillota</taxon>
        <taxon>Clostridia</taxon>
        <taxon>Eubacteriales</taxon>
        <taxon>Intestinimonas</taxon>
    </lineage>
</organism>
<keyword evidence="3" id="KW-0520">NAD</keyword>
<proteinExistence type="inferred from homology"/>
<dbReference type="Pfam" id="PF00465">
    <property type="entry name" value="Fe-ADH"/>
    <property type="match status" value="1"/>
</dbReference>
<evidence type="ECO:0000256" key="1">
    <source>
        <dbReference type="ARBA" id="ARBA00007358"/>
    </source>
</evidence>
<comment type="similarity">
    <text evidence="1">Belongs to the iron-containing alcohol dehydrogenase family.</text>
</comment>